<feature type="region of interest" description="Disordered" evidence="1">
    <location>
        <begin position="17"/>
        <end position="83"/>
    </location>
</feature>
<reference evidence="2" key="1">
    <citation type="submission" date="2016-03" db="EMBL/GenBank/DDBJ databases">
        <title>Draft genome sequence of Rosellinia necatrix.</title>
        <authorList>
            <person name="Kanematsu S."/>
        </authorList>
    </citation>
    <scope>NUCLEOTIDE SEQUENCE [LARGE SCALE GENOMIC DNA]</scope>
    <source>
        <strain evidence="2">W97</strain>
    </source>
</reference>
<feature type="compositionally biased region" description="Low complexity" evidence="1">
    <location>
        <begin position="474"/>
        <end position="485"/>
    </location>
</feature>
<evidence type="ECO:0000256" key="1">
    <source>
        <dbReference type="SAM" id="MobiDB-lite"/>
    </source>
</evidence>
<evidence type="ECO:0008006" key="4">
    <source>
        <dbReference type="Google" id="ProtNLM"/>
    </source>
</evidence>
<feature type="region of interest" description="Disordered" evidence="1">
    <location>
        <begin position="95"/>
        <end position="130"/>
    </location>
</feature>
<dbReference type="Gene3D" id="3.90.70.80">
    <property type="match status" value="1"/>
</dbReference>
<dbReference type="CDD" id="cd22744">
    <property type="entry name" value="OTU"/>
    <property type="match status" value="1"/>
</dbReference>
<feature type="compositionally biased region" description="Basic residues" evidence="1">
    <location>
        <begin position="661"/>
        <end position="671"/>
    </location>
</feature>
<feature type="compositionally biased region" description="Polar residues" evidence="1">
    <location>
        <begin position="394"/>
        <end position="411"/>
    </location>
</feature>
<evidence type="ECO:0000313" key="2">
    <source>
        <dbReference type="EMBL" id="GAP91968.1"/>
    </source>
</evidence>
<feature type="compositionally biased region" description="Polar residues" evidence="1">
    <location>
        <begin position="58"/>
        <end position="83"/>
    </location>
</feature>
<dbReference type="EMBL" id="DF977502">
    <property type="protein sequence ID" value="GAP91968.1"/>
    <property type="molecule type" value="Genomic_DNA"/>
</dbReference>
<protein>
    <recommendedName>
        <fullName evidence="4">OTU domain-containing protein</fullName>
    </recommendedName>
</protein>
<feature type="compositionally biased region" description="Basic residues" evidence="1">
    <location>
        <begin position="504"/>
        <end position="514"/>
    </location>
</feature>
<gene>
    <name evidence="2" type="ORF">SAMD00023353_5700440</name>
</gene>
<dbReference type="OrthoDB" id="3540583at2759"/>
<feature type="region of interest" description="Disordered" evidence="1">
    <location>
        <begin position="448"/>
        <end position="598"/>
    </location>
</feature>
<evidence type="ECO:0000313" key="3">
    <source>
        <dbReference type="Proteomes" id="UP000054516"/>
    </source>
</evidence>
<dbReference type="Proteomes" id="UP000054516">
    <property type="component" value="Unassembled WGS sequence"/>
</dbReference>
<feature type="compositionally biased region" description="Polar residues" evidence="1">
    <location>
        <begin position="460"/>
        <end position="469"/>
    </location>
</feature>
<accession>A0A1W2TTR2</accession>
<feature type="region of interest" description="Disordered" evidence="1">
    <location>
        <begin position="363"/>
        <end position="412"/>
    </location>
</feature>
<feature type="compositionally biased region" description="Polar residues" evidence="1">
    <location>
        <begin position="34"/>
        <end position="50"/>
    </location>
</feature>
<organism evidence="2">
    <name type="scientific">Rosellinia necatrix</name>
    <name type="common">White root-rot fungus</name>
    <dbReference type="NCBI Taxonomy" id="77044"/>
    <lineage>
        <taxon>Eukaryota</taxon>
        <taxon>Fungi</taxon>
        <taxon>Dikarya</taxon>
        <taxon>Ascomycota</taxon>
        <taxon>Pezizomycotina</taxon>
        <taxon>Sordariomycetes</taxon>
        <taxon>Xylariomycetidae</taxon>
        <taxon>Xylariales</taxon>
        <taxon>Xylariaceae</taxon>
        <taxon>Rosellinia</taxon>
    </lineage>
</organism>
<keyword evidence="3" id="KW-1185">Reference proteome</keyword>
<feature type="compositionally biased region" description="Polar residues" evidence="1">
    <location>
        <begin position="103"/>
        <end position="126"/>
    </location>
</feature>
<feature type="compositionally biased region" description="Low complexity" evidence="1">
    <location>
        <begin position="18"/>
        <end position="33"/>
    </location>
</feature>
<proteinExistence type="predicted"/>
<name>A0A1W2TTR2_ROSNE</name>
<feature type="compositionally biased region" description="Basic and acidic residues" evidence="1">
    <location>
        <begin position="672"/>
        <end position="684"/>
    </location>
</feature>
<feature type="compositionally biased region" description="Basic and acidic residues" evidence="1">
    <location>
        <begin position="546"/>
        <end position="556"/>
    </location>
</feature>
<feature type="compositionally biased region" description="Acidic residues" evidence="1">
    <location>
        <begin position="562"/>
        <end position="576"/>
    </location>
</feature>
<dbReference type="AlphaFoldDB" id="A0A1W2TTR2"/>
<sequence>MENNLDNAEQVSVYTDLQVQPEQAAQQVQSDQPNLQQAPESLLSSYQATMKRNFESAFPNQSAPQQAKRSRSNSFSPSHESFLRDSQATIKRDFESAFPNPSPYQQAKRSRSNSTERAPQRSNYNDTIERDGTNIVAAFANDENAATTGDNICGSQGAEQADPTQTLETTVAIDPQETPAVMTNPSGGDTVFHADEVSHPDAISHADEVSRADTTERLIEKSRDEIRKHLVLVKRHSATSGLDRETASILVEEVLLQISANGLKLSEIASLGSALLPSGGGAPTSSVKLEVDLPETDKPKAVYRGFSSSPLSDPPSSFDDLSLLRSLSPALIMPIPAAIPAPPAVGAECESRPTQTELTISDDKDMSTQTEPAAQKKYEDGLAQTEPMPASAKTGKNSTEAIGARSNNPTDETLWERELESIRRPEPLVAGEYTMVNTPLREPVKVVSAANGTGGGHRATPQSKPSGNSLRICGGLPSSSSGGQSYENCDVISLADSSEEDKKGHHHHHHHPPPRRSSYLVGGGSVMYGPDGAHMIPSDSEDEEEFRGRWPLRPELKPAAPCDDDIDDLPDYEDSEDGHGGAAAPAEQGGLGFGFRGQPVDPIGRAQNDAIDYGYEANTESEASGSVKKEAPASAHEKNFAITYESVIGGRARRASGMVRARSRSRSPLRCRRADAGSYRDNRGYHRSYTQGRSLPSLEFKNPSDGVGRRYLRDEPESGSFYGYSGNARSTGEIERALRYQDRFNDVGEIPGPKSGLRLKLDSYIRDVAINAGAVGLERDINRVVEETFYAGETLDEEQAMKRNWTRERTKLYKGFPLVEKIGFVATDNHTKPEGDCYWRALAYSLHGTPSRWDIVKAEHYAYFKHVLGDKTHPRHDLYARLNTQFFATCGPIPRDGKFPTTHKFKANLWQLLHIPHCWTPSVMQQITADLYNIHLVTFTYDRRKNVCTEVSIRGAYNSRHVFMLFESNNHFQPLAVNEYLS</sequence>
<feature type="region of interest" description="Disordered" evidence="1">
    <location>
        <begin position="654"/>
        <end position="714"/>
    </location>
</feature>